<feature type="transmembrane region" description="Helical" evidence="1">
    <location>
        <begin position="473"/>
        <end position="493"/>
    </location>
</feature>
<proteinExistence type="predicted"/>
<accession>A0ABD3FMI2</accession>
<organism evidence="2 3">
    <name type="scientific">Phytophthora oleae</name>
    <dbReference type="NCBI Taxonomy" id="2107226"/>
    <lineage>
        <taxon>Eukaryota</taxon>
        <taxon>Sar</taxon>
        <taxon>Stramenopiles</taxon>
        <taxon>Oomycota</taxon>
        <taxon>Peronosporomycetes</taxon>
        <taxon>Peronosporales</taxon>
        <taxon>Peronosporaceae</taxon>
        <taxon>Phytophthora</taxon>
    </lineage>
</organism>
<evidence type="ECO:0000256" key="1">
    <source>
        <dbReference type="SAM" id="Phobius"/>
    </source>
</evidence>
<keyword evidence="3" id="KW-1185">Reference proteome</keyword>
<evidence type="ECO:0000313" key="3">
    <source>
        <dbReference type="Proteomes" id="UP001632037"/>
    </source>
</evidence>
<feature type="transmembrane region" description="Helical" evidence="1">
    <location>
        <begin position="383"/>
        <end position="407"/>
    </location>
</feature>
<dbReference type="Proteomes" id="UP001632037">
    <property type="component" value="Unassembled WGS sequence"/>
</dbReference>
<keyword evidence="1" id="KW-1133">Transmembrane helix</keyword>
<keyword evidence="1" id="KW-0472">Membrane</keyword>
<feature type="transmembrane region" description="Helical" evidence="1">
    <location>
        <begin position="88"/>
        <end position="109"/>
    </location>
</feature>
<gene>
    <name evidence="2" type="ORF">V7S43_007171</name>
</gene>
<evidence type="ECO:0000313" key="2">
    <source>
        <dbReference type="EMBL" id="KAL3667617.1"/>
    </source>
</evidence>
<dbReference type="EMBL" id="JBIMZQ010000013">
    <property type="protein sequence ID" value="KAL3667617.1"/>
    <property type="molecule type" value="Genomic_DNA"/>
</dbReference>
<comment type="caution">
    <text evidence="2">The sequence shown here is derived from an EMBL/GenBank/DDBJ whole genome shotgun (WGS) entry which is preliminary data.</text>
</comment>
<evidence type="ECO:0008006" key="4">
    <source>
        <dbReference type="Google" id="ProtNLM"/>
    </source>
</evidence>
<protein>
    <recommendedName>
        <fullName evidence="4">Transmembrane protein</fullName>
    </recommendedName>
</protein>
<name>A0ABD3FMI2_9STRA</name>
<keyword evidence="1" id="KW-0812">Transmembrane</keyword>
<sequence>MPAADDEPRFWGNNGNAITKLQVKAQGSGGSSKRSVRGSVFSREKLYVVKSKKESRKFTFWKGRASSKQPRTKQKFTKWQLFNVARRLVVIAAAFQYLYISLLATWRTVEVLRSMTNPTQSFGILTASYIAGYIGDGLIKDSPLVQGVLEGDTTPRDYALFLESNTSVSKENCSNVPLFNADIYNNAFLNRTYMDMVRDTSYNTSLLTDLELVVVVVDCSSTQLETGDPSTLRVFNIARSLSDPTDVYLVTLSLSIQDYTMWTYKKDGPALVAMVTVIHDMQADITKKIYMMAPTYPYQRSMEFEIYEFIRITNESYRELRSIPKDPTTQPVKHLVTSRKRGFFDGGDQSNIHSTYSVLNVADATSALTLWEWLGESLIEDSWAWVHGIHFIFALQTISSLVVLSLVTYQNFLAGKVWIGDPFASVSTATFVSRGLLVMLSWYLNSFWTLFEFAMSNAAILSGSEIVHVHGELVHADVLVIYLGIVAFLSWVIRERIDPSVAIFLFEIIHKHRLSFIRMAPAALNEIVTYSNRVFELGNVKKTEILAGISPLNFWSTFQIPKKDGTFLAASFFPKIILLAIVAFYAILRKIYRYYYPEPIQQRSTQSTNQSANEKTATTLKGHLTNFEISTGAELQARFGVISDYKNYVYFKGMKFASADGVYCSGYVIVNGKFLVSSKQLLAVVMMKLARSRFTNIYVYEVEGNTVKDTARLAYPETFTWKDLLRLNVTVLL</sequence>
<dbReference type="AlphaFoldDB" id="A0ABD3FMI2"/>
<reference evidence="2 3" key="1">
    <citation type="submission" date="2024-09" db="EMBL/GenBank/DDBJ databases">
        <title>Genome sequencing and assembly of Phytophthora oleae, isolate VK10A, causative agent of rot of olive drupes.</title>
        <authorList>
            <person name="Conti Taguali S."/>
            <person name="Riolo M."/>
            <person name="La Spada F."/>
            <person name="Cacciola S.O."/>
            <person name="Dionisio G."/>
        </authorList>
    </citation>
    <scope>NUCLEOTIDE SEQUENCE [LARGE SCALE GENOMIC DNA]</scope>
    <source>
        <strain evidence="2 3">VK10A</strain>
    </source>
</reference>
<feature type="transmembrane region" description="Helical" evidence="1">
    <location>
        <begin position="567"/>
        <end position="588"/>
    </location>
</feature>